<organism evidence="2 3">
    <name type="scientific">Nephila pilipes</name>
    <name type="common">Giant wood spider</name>
    <name type="synonym">Nephila maculata</name>
    <dbReference type="NCBI Taxonomy" id="299642"/>
    <lineage>
        <taxon>Eukaryota</taxon>
        <taxon>Metazoa</taxon>
        <taxon>Ecdysozoa</taxon>
        <taxon>Arthropoda</taxon>
        <taxon>Chelicerata</taxon>
        <taxon>Arachnida</taxon>
        <taxon>Araneae</taxon>
        <taxon>Araneomorphae</taxon>
        <taxon>Entelegynae</taxon>
        <taxon>Araneoidea</taxon>
        <taxon>Nephilidae</taxon>
        <taxon>Nephila</taxon>
    </lineage>
</organism>
<proteinExistence type="predicted"/>
<dbReference type="EMBL" id="BMAW01048740">
    <property type="protein sequence ID" value="GFS67560.1"/>
    <property type="molecule type" value="Genomic_DNA"/>
</dbReference>
<dbReference type="AlphaFoldDB" id="A0A8X6IZH4"/>
<evidence type="ECO:0000313" key="3">
    <source>
        <dbReference type="Proteomes" id="UP000887013"/>
    </source>
</evidence>
<dbReference type="Proteomes" id="UP000887013">
    <property type="component" value="Unassembled WGS sequence"/>
</dbReference>
<sequence length="86" mass="9908">MLKKSSRGTRGEERGEKFYGSSLGCLRRQQRWLSDFYLGLKIGSSRPTVTKVNHPPSPRIEEKTSCRQSSNIMREKKCLKMNSDDN</sequence>
<evidence type="ECO:0000256" key="1">
    <source>
        <dbReference type="SAM" id="MobiDB-lite"/>
    </source>
</evidence>
<feature type="region of interest" description="Disordered" evidence="1">
    <location>
        <begin position="46"/>
        <end position="68"/>
    </location>
</feature>
<keyword evidence="3" id="KW-1185">Reference proteome</keyword>
<reference evidence="2" key="1">
    <citation type="submission" date="2020-08" db="EMBL/GenBank/DDBJ databases">
        <title>Multicomponent nature underlies the extraordinary mechanical properties of spider dragline silk.</title>
        <authorList>
            <person name="Kono N."/>
            <person name="Nakamura H."/>
            <person name="Mori M."/>
            <person name="Yoshida Y."/>
            <person name="Ohtoshi R."/>
            <person name="Malay A.D."/>
            <person name="Moran D.A.P."/>
            <person name="Tomita M."/>
            <person name="Numata K."/>
            <person name="Arakawa K."/>
        </authorList>
    </citation>
    <scope>NUCLEOTIDE SEQUENCE</scope>
</reference>
<comment type="caution">
    <text evidence="2">The sequence shown here is derived from an EMBL/GenBank/DDBJ whole genome shotgun (WGS) entry which is preliminary data.</text>
</comment>
<gene>
    <name evidence="2" type="ORF">NPIL_235611</name>
</gene>
<evidence type="ECO:0000313" key="2">
    <source>
        <dbReference type="EMBL" id="GFS67560.1"/>
    </source>
</evidence>
<name>A0A8X6IZH4_NEPPI</name>
<protein>
    <submittedName>
        <fullName evidence="2">Uncharacterized protein</fullName>
    </submittedName>
</protein>
<accession>A0A8X6IZH4</accession>